<evidence type="ECO:0000313" key="2">
    <source>
        <dbReference type="EMBL" id="KAF7230560.1"/>
    </source>
</evidence>
<sequence>MFFHGFKPTPTTVLCSVFVLLEGNEDSNQSGTRRDSQPVRSEDQDAAGLQAEAKRQILNVKQPGTLENLRASKILSDIWLNSQSDAEKHAVSLLRCFVNMAANKVELCPGLKEASTRIAFADYALSPQQTASSWLWSSDRCSFFLKRCC</sequence>
<comment type="caution">
    <text evidence="2">The sequence shown here is derived from an EMBL/GenBank/DDBJ whole genome shotgun (WGS) entry which is preliminary data.</text>
</comment>
<dbReference type="KEGG" id="nfu:107377965"/>
<dbReference type="Proteomes" id="UP000822369">
    <property type="component" value="Chromosome 1"/>
</dbReference>
<name>A0A9D3C3X9_NOTFU</name>
<evidence type="ECO:0000256" key="1">
    <source>
        <dbReference type="SAM" id="MobiDB-lite"/>
    </source>
</evidence>
<feature type="region of interest" description="Disordered" evidence="1">
    <location>
        <begin position="25"/>
        <end position="48"/>
    </location>
</feature>
<dbReference type="AlphaFoldDB" id="A0A9D3C3X9"/>
<proteinExistence type="predicted"/>
<dbReference type="EMBL" id="JAAVVJ010000001">
    <property type="protein sequence ID" value="KAF7230560.1"/>
    <property type="molecule type" value="Genomic_DNA"/>
</dbReference>
<accession>A0A9D3C3X9</accession>
<reference evidence="2" key="1">
    <citation type="submission" date="2020-03" db="EMBL/GenBank/DDBJ databases">
        <title>Intra-Species Differences in Population Size shape Life History and Genome Evolution.</title>
        <authorList>
            <person name="Willemsen D."/>
            <person name="Cui R."/>
            <person name="Valenzano D.R."/>
        </authorList>
    </citation>
    <scope>NUCLEOTIDE SEQUENCE</scope>
    <source>
        <strain evidence="2">GRZ</strain>
        <tissue evidence="2">Whole</tissue>
    </source>
</reference>
<organism evidence="2 3">
    <name type="scientific">Nothobranchius furzeri</name>
    <name type="common">Turquoise killifish</name>
    <dbReference type="NCBI Taxonomy" id="105023"/>
    <lineage>
        <taxon>Eukaryota</taxon>
        <taxon>Metazoa</taxon>
        <taxon>Chordata</taxon>
        <taxon>Craniata</taxon>
        <taxon>Vertebrata</taxon>
        <taxon>Euteleostomi</taxon>
        <taxon>Actinopterygii</taxon>
        <taxon>Neopterygii</taxon>
        <taxon>Teleostei</taxon>
        <taxon>Neoteleostei</taxon>
        <taxon>Acanthomorphata</taxon>
        <taxon>Ovalentaria</taxon>
        <taxon>Atherinomorphae</taxon>
        <taxon>Cyprinodontiformes</taxon>
        <taxon>Nothobranchiidae</taxon>
        <taxon>Nothobranchius</taxon>
    </lineage>
</organism>
<feature type="compositionally biased region" description="Basic and acidic residues" evidence="1">
    <location>
        <begin position="32"/>
        <end position="43"/>
    </location>
</feature>
<evidence type="ECO:0000313" key="3">
    <source>
        <dbReference type="Proteomes" id="UP000822369"/>
    </source>
</evidence>
<gene>
    <name evidence="2" type="primary">adgb</name>
    <name evidence="2" type="ORF">G4P62_004221</name>
</gene>
<protein>
    <submittedName>
        <fullName evidence="2">Androglobin</fullName>
    </submittedName>
</protein>